<dbReference type="SMART" id="SM00060">
    <property type="entry name" value="FN3"/>
    <property type="match status" value="1"/>
</dbReference>
<dbReference type="Pfam" id="PF17137">
    <property type="entry name" value="DUF5110"/>
    <property type="match status" value="1"/>
</dbReference>
<dbReference type="EMBL" id="JAGGLU010000002">
    <property type="protein sequence ID" value="MBP2057455.1"/>
    <property type="molecule type" value="Genomic_DNA"/>
</dbReference>
<dbReference type="InterPro" id="IPR003961">
    <property type="entry name" value="FN3_dom"/>
</dbReference>
<dbReference type="SUPFAM" id="SSF74650">
    <property type="entry name" value="Galactose mutarotase-like"/>
    <property type="match status" value="1"/>
</dbReference>
<dbReference type="InterPro" id="IPR036116">
    <property type="entry name" value="FN3_sf"/>
</dbReference>
<dbReference type="CDD" id="cd00063">
    <property type="entry name" value="FN3"/>
    <property type="match status" value="1"/>
</dbReference>
<dbReference type="InterPro" id="IPR017853">
    <property type="entry name" value="GH"/>
</dbReference>
<dbReference type="GO" id="GO:0016787">
    <property type="term" value="F:hydrolase activity"/>
    <property type="evidence" value="ECO:0007669"/>
    <property type="project" value="UniProtKB-KW"/>
</dbReference>
<feature type="domain" description="Fibronectin type-III" evidence="3">
    <location>
        <begin position="790"/>
        <end position="877"/>
    </location>
</feature>
<reference evidence="4 5" key="1">
    <citation type="submission" date="2021-03" db="EMBL/GenBank/DDBJ databases">
        <title>Genomic Encyclopedia of Type Strains, Phase IV (KMG-IV): sequencing the most valuable type-strain genomes for metagenomic binning, comparative biology and taxonomic classification.</title>
        <authorList>
            <person name="Goeker M."/>
        </authorList>
    </citation>
    <scope>NUCLEOTIDE SEQUENCE [LARGE SCALE GENOMIC DNA]</scope>
    <source>
        <strain evidence="4 5">DSM 101872</strain>
    </source>
</reference>
<dbReference type="Pfam" id="PF01055">
    <property type="entry name" value="Glyco_hydro_31_2nd"/>
    <property type="match status" value="1"/>
</dbReference>
<keyword evidence="2 4" id="KW-0378">Hydrolase</keyword>
<dbReference type="CDD" id="cd14752">
    <property type="entry name" value="GH31_N"/>
    <property type="match status" value="1"/>
</dbReference>
<dbReference type="Gene3D" id="3.20.20.80">
    <property type="entry name" value="Glycosidases"/>
    <property type="match status" value="1"/>
</dbReference>
<dbReference type="InterPro" id="IPR011013">
    <property type="entry name" value="Gal_mutarotase_sf_dom"/>
</dbReference>
<sequence>MSELNNQQEHPISPLTKVAKGTRFYELQFAGGERARLYIVAEGIFRLVLDPSQEFAPLDPALTIPISDFSLRPFEESQLLVTDETFTIKSAQYSLRLQKNPALFSIFDDNLHRYRLKQERSLQIGPSSTSEILFQNKNEFYYGGGMQNGRFSHKGHTIEIKNTNLTGRDGVAVPESFFWSNAGFAELRNTWQDGLYNFNFEDGQAVAISHQSPIFDSFYLIGDTPAALISQYYRLTGKPLFLPKYALELGHIGNFIETAWSDAKAQDLSSIKFEDGNNYMQTTDKDKIVAHSSLNGEDKYQFSARAMVERYQKNDIDLKWIIPNFKSNTPLGIESVDSFTEFAEKNGIKVGYYNALPTNAPANLVLTKKAHASSSNGQLLKNIATISKELVKKNANNRPWVMSSNGWSAIQTLATTAIDGVGGEWDEIATQVDSFIGMSLSGQPNVGGAIDGAYSGGNAQVSVRDLEWKIFTPLLFNMDNFGSVQKTPFAFNSKITRINKAYLNLRKQLLPYLYTLTRTAQAGNPVIRPLFISFPHERINYTDQIKHEFMLGDSLLIAPITNGREDSDGNSIKDNLYLPDHRTVWIDLFTGEKLLGGRFYDKFYYPLWHLPVFVRGGAIIQTGLRSANIFPQGQSSKVLYDDDGATNQYEKGHFATTKVESSLDGANLEVTVHPTEGNYEGLSLHQTTRLNIMADRYPGRVILKINDEPMELREYRDEKSFEQAESGYFFKQDFMPCKKFGQFTGQLQPAVQIKLDSKDISQTEYKIKIENFSYASQVERHAIIDSAMSSPRSAAILTERLTSRSITLTWTNPPAFAQKNVTADIEVNGLVHTNIDGDTFTFHELQPNTRYRFRIRNKFGTKVSDWSEYFGTKTKPDQMNYAIKNIAVESTLKSNPEWPLSNLVDLRLGSEWLTQEKITDEKHLELTFSFDHAYKLSRMVYIPRSRDHKGHILRAQVAISKDGENYSDYSKEYNWPNDAKNKVIGMRDVIAKSIKLRVLLSTDGLASAKEILFFVAKD</sequence>
<dbReference type="RefSeq" id="WP_209686194.1">
    <property type="nucleotide sequence ID" value="NZ_JAGGLU010000002.1"/>
</dbReference>
<dbReference type="Pfam" id="PF00754">
    <property type="entry name" value="F5_F8_type_C"/>
    <property type="match status" value="1"/>
</dbReference>
<evidence type="ECO:0000256" key="2">
    <source>
        <dbReference type="RuleBase" id="RU361185"/>
    </source>
</evidence>
<dbReference type="InterPro" id="IPR048395">
    <property type="entry name" value="Glyco_hydro_31_C"/>
</dbReference>
<name>A0ABS4MCN9_9LACO</name>
<proteinExistence type="inferred from homology"/>
<comment type="similarity">
    <text evidence="1 2">Belongs to the glycosyl hydrolase 31 family.</text>
</comment>
<dbReference type="Proteomes" id="UP001519292">
    <property type="component" value="Unassembled WGS sequence"/>
</dbReference>
<dbReference type="Gene3D" id="2.60.40.10">
    <property type="entry name" value="Immunoglobulins"/>
    <property type="match status" value="1"/>
</dbReference>
<evidence type="ECO:0000313" key="4">
    <source>
        <dbReference type="EMBL" id="MBP2057455.1"/>
    </source>
</evidence>
<dbReference type="InterPro" id="IPR013780">
    <property type="entry name" value="Glyco_hydro_b"/>
</dbReference>
<dbReference type="PANTHER" id="PTHR22762">
    <property type="entry name" value="ALPHA-GLUCOSIDASE"/>
    <property type="match status" value="1"/>
</dbReference>
<dbReference type="InterPro" id="IPR000322">
    <property type="entry name" value="Glyco_hydro_31_TIM"/>
</dbReference>
<dbReference type="SUPFAM" id="SSF49785">
    <property type="entry name" value="Galactose-binding domain-like"/>
    <property type="match status" value="1"/>
</dbReference>
<evidence type="ECO:0000313" key="5">
    <source>
        <dbReference type="Proteomes" id="UP001519292"/>
    </source>
</evidence>
<dbReference type="PANTHER" id="PTHR22762:SF166">
    <property type="entry name" value="ALPHA-GLUCOSIDASE"/>
    <property type="match status" value="1"/>
</dbReference>
<dbReference type="PROSITE" id="PS50853">
    <property type="entry name" value="FN3"/>
    <property type="match status" value="1"/>
</dbReference>
<dbReference type="Pfam" id="PF13802">
    <property type="entry name" value="Gal_mutarotas_2"/>
    <property type="match status" value="1"/>
</dbReference>
<dbReference type="SUPFAM" id="SSF49265">
    <property type="entry name" value="Fibronectin type III"/>
    <property type="match status" value="1"/>
</dbReference>
<dbReference type="SUPFAM" id="SSF51445">
    <property type="entry name" value="(Trans)glycosidases"/>
    <property type="match status" value="1"/>
</dbReference>
<dbReference type="Gene3D" id="2.60.120.260">
    <property type="entry name" value="Galactose-binding domain-like"/>
    <property type="match status" value="1"/>
</dbReference>
<dbReference type="Pfam" id="PF21365">
    <property type="entry name" value="Glyco_hydro_31_3rd"/>
    <property type="match status" value="1"/>
</dbReference>
<dbReference type="InterPro" id="IPR013783">
    <property type="entry name" value="Ig-like_fold"/>
</dbReference>
<dbReference type="Gene3D" id="2.60.40.1760">
    <property type="entry name" value="glycosyl hydrolase (family 31)"/>
    <property type="match status" value="1"/>
</dbReference>
<dbReference type="InterPro" id="IPR033403">
    <property type="entry name" value="DUF5110"/>
</dbReference>
<dbReference type="InterPro" id="IPR008979">
    <property type="entry name" value="Galactose-bd-like_sf"/>
</dbReference>
<dbReference type="SUPFAM" id="SSF51011">
    <property type="entry name" value="Glycosyl hydrolase domain"/>
    <property type="match status" value="1"/>
</dbReference>
<evidence type="ECO:0000259" key="3">
    <source>
        <dbReference type="PROSITE" id="PS50853"/>
    </source>
</evidence>
<organism evidence="4 5">
    <name type="scientific">Lactobacillus colini</name>
    <dbReference type="NCBI Taxonomy" id="1819254"/>
    <lineage>
        <taxon>Bacteria</taxon>
        <taxon>Bacillati</taxon>
        <taxon>Bacillota</taxon>
        <taxon>Bacilli</taxon>
        <taxon>Lactobacillales</taxon>
        <taxon>Lactobacillaceae</taxon>
        <taxon>Lactobacillus</taxon>
    </lineage>
</organism>
<dbReference type="Pfam" id="PF00041">
    <property type="entry name" value="fn3"/>
    <property type="match status" value="1"/>
</dbReference>
<keyword evidence="5" id="KW-1185">Reference proteome</keyword>
<dbReference type="Gene3D" id="2.60.40.1180">
    <property type="entry name" value="Golgi alpha-mannosidase II"/>
    <property type="match status" value="2"/>
</dbReference>
<dbReference type="InterPro" id="IPR025887">
    <property type="entry name" value="Glyco_hydro_31_N_dom"/>
</dbReference>
<protein>
    <submittedName>
        <fullName evidence="4">Alpha-glucosidase (Family GH31 glycosyl hydrolase)</fullName>
    </submittedName>
</protein>
<dbReference type="InterPro" id="IPR000421">
    <property type="entry name" value="FA58C"/>
</dbReference>
<keyword evidence="2" id="KW-0326">Glycosidase</keyword>
<gene>
    <name evidence="4" type="ORF">J2Z60_000619</name>
</gene>
<evidence type="ECO:0000256" key="1">
    <source>
        <dbReference type="ARBA" id="ARBA00007806"/>
    </source>
</evidence>
<accession>A0ABS4MCN9</accession>
<comment type="caution">
    <text evidence="4">The sequence shown here is derived from an EMBL/GenBank/DDBJ whole genome shotgun (WGS) entry which is preliminary data.</text>
</comment>